<dbReference type="Gene3D" id="3.40.50.720">
    <property type="entry name" value="NAD(P)-binding Rossmann-like Domain"/>
    <property type="match status" value="1"/>
</dbReference>
<dbReference type="InterPro" id="IPR036291">
    <property type="entry name" value="NAD(P)-bd_dom_sf"/>
</dbReference>
<gene>
    <name evidence="4" type="ORF">TSACC_22915</name>
</gene>
<evidence type="ECO:0000259" key="3">
    <source>
        <dbReference type="Pfam" id="PF22725"/>
    </source>
</evidence>
<dbReference type="STRING" id="690879.TSACC_22915"/>
<dbReference type="Gene3D" id="3.30.360.10">
    <property type="entry name" value="Dihydrodipicolinate Reductase, domain 2"/>
    <property type="match status" value="1"/>
</dbReference>
<dbReference type="PANTHER" id="PTHR43818:SF11">
    <property type="entry name" value="BCDNA.GH03377"/>
    <property type="match status" value="1"/>
</dbReference>
<dbReference type="GO" id="GO:0000166">
    <property type="term" value="F:nucleotide binding"/>
    <property type="evidence" value="ECO:0007669"/>
    <property type="project" value="InterPro"/>
</dbReference>
<feature type="domain" description="GFO/IDH/MocA-like oxidoreductase" evidence="3">
    <location>
        <begin position="138"/>
        <end position="272"/>
    </location>
</feature>
<name>A0A146GAL6_TERSA</name>
<dbReference type="PANTHER" id="PTHR43818">
    <property type="entry name" value="BCDNA.GH03377"/>
    <property type="match status" value="1"/>
</dbReference>
<dbReference type="AlphaFoldDB" id="A0A146GAL6"/>
<dbReference type="OrthoDB" id="240873at2"/>
<dbReference type="InterPro" id="IPR050463">
    <property type="entry name" value="Gfo/Idh/MocA_oxidrdct_glycsds"/>
</dbReference>
<protein>
    <submittedName>
        <fullName evidence="4">Predicted dehydrogenase</fullName>
    </submittedName>
</protein>
<evidence type="ECO:0000259" key="2">
    <source>
        <dbReference type="Pfam" id="PF01408"/>
    </source>
</evidence>
<proteinExistence type="predicted"/>
<evidence type="ECO:0000313" key="4">
    <source>
        <dbReference type="EMBL" id="GAT34490.1"/>
    </source>
</evidence>
<evidence type="ECO:0000313" key="5">
    <source>
        <dbReference type="Proteomes" id="UP000076023"/>
    </source>
</evidence>
<evidence type="ECO:0000256" key="1">
    <source>
        <dbReference type="ARBA" id="ARBA00023002"/>
    </source>
</evidence>
<accession>A0A146GAL6</accession>
<keyword evidence="5" id="KW-1185">Reference proteome</keyword>
<dbReference type="SUPFAM" id="SSF51735">
    <property type="entry name" value="NAD(P)-binding Rossmann-fold domains"/>
    <property type="match status" value="1"/>
</dbReference>
<feature type="domain" description="Gfo/Idh/MocA-like oxidoreductase N-terminal" evidence="2">
    <location>
        <begin position="11"/>
        <end position="124"/>
    </location>
</feature>
<dbReference type="GO" id="GO:0016491">
    <property type="term" value="F:oxidoreductase activity"/>
    <property type="evidence" value="ECO:0007669"/>
    <property type="project" value="UniProtKB-KW"/>
</dbReference>
<comment type="caution">
    <text evidence="4">The sequence shown here is derived from an EMBL/GenBank/DDBJ whole genome shotgun (WGS) entry which is preliminary data.</text>
</comment>
<dbReference type="RefSeq" id="WP_075080116.1">
    <property type="nucleotide sequence ID" value="NZ_BDCO01000002.1"/>
</dbReference>
<dbReference type="InterPro" id="IPR000683">
    <property type="entry name" value="Gfo/Idh/MocA-like_OxRdtase_N"/>
</dbReference>
<keyword evidence="1" id="KW-0560">Oxidoreductase</keyword>
<organism evidence="4 5">
    <name type="scientific">Terrimicrobium sacchariphilum</name>
    <dbReference type="NCBI Taxonomy" id="690879"/>
    <lineage>
        <taxon>Bacteria</taxon>
        <taxon>Pseudomonadati</taxon>
        <taxon>Verrucomicrobiota</taxon>
        <taxon>Terrimicrobiia</taxon>
        <taxon>Terrimicrobiales</taxon>
        <taxon>Terrimicrobiaceae</taxon>
        <taxon>Terrimicrobium</taxon>
    </lineage>
</organism>
<reference evidence="5" key="1">
    <citation type="journal article" date="2017" name="Genome Announc.">
        <title>Draft Genome Sequence of Terrimicrobium sacchariphilum NM-5T, a Facultative Anaerobic Soil Bacterium of the Class Spartobacteria.</title>
        <authorList>
            <person name="Qiu Y.L."/>
            <person name="Tourlousse D.M."/>
            <person name="Matsuura N."/>
            <person name="Ohashi A."/>
            <person name="Sekiguchi Y."/>
        </authorList>
    </citation>
    <scope>NUCLEOTIDE SEQUENCE [LARGE SCALE GENOMIC DNA]</scope>
    <source>
        <strain evidence="5">NM-5</strain>
    </source>
</reference>
<dbReference type="InterPro" id="IPR055170">
    <property type="entry name" value="GFO_IDH_MocA-like_dom"/>
</dbReference>
<dbReference type="Pfam" id="PF22725">
    <property type="entry name" value="GFO_IDH_MocA_C3"/>
    <property type="match status" value="1"/>
</dbReference>
<dbReference type="EMBL" id="BDCO01000002">
    <property type="protein sequence ID" value="GAT34490.1"/>
    <property type="molecule type" value="Genomic_DNA"/>
</dbReference>
<dbReference type="Proteomes" id="UP000076023">
    <property type="component" value="Unassembled WGS sequence"/>
</dbReference>
<dbReference type="SUPFAM" id="SSF55347">
    <property type="entry name" value="Glyceraldehyde-3-phosphate dehydrogenase-like, C-terminal domain"/>
    <property type="match status" value="1"/>
</dbReference>
<dbReference type="InParanoid" id="A0A146GAL6"/>
<dbReference type="Pfam" id="PF01408">
    <property type="entry name" value="GFO_IDH_MocA"/>
    <property type="match status" value="1"/>
</dbReference>
<sequence length="373" mass="40110">MAKIISSKLPIRIGLIGCGAISDAYFANMAPYASYARIVACADLNPKQAAAKAEKHGVAKVCSVAELLDDDEVDLVLNLTIPQAHVEINFASLRAGKHVYCEKPFSLTTAEGRKVLEEARKLRLYVGCAPDTVLGGGIQTCRKLIADGEIGRPLAATANMVCHGHESWHPSPAFYYHKGGGPLFDMGPYYLTALVTMLGAVKRVAGFSLTGFRERVITSQPLQGKKIKVETPTHITGLLEFASGVQVTLTMSFDVWKHSLPLMEVYGTEGSLSCPDPNTFGGAVRVFRKGDEDWSDVPLAFEDKVGRGYGVAEMAVAITKERLHRASGELALHVVDIMESILRSGETGRAITLKTTCRQPAAIPAGLALGELK</sequence>